<sequence length="75" mass="8459">MGWWGNRGSGYGSRGITGGQGWRSGVARGWEWLLGLYEITYSLASLLLVLEHGYWDEHLLGKRLYFESGTLHGLE</sequence>
<protein>
    <submittedName>
        <fullName evidence="2">Uncharacterized protein</fullName>
    </submittedName>
</protein>
<organism evidence="2 3">
    <name type="scientific">Solanum tuberosum</name>
    <name type="common">Potato</name>
    <dbReference type="NCBI Taxonomy" id="4113"/>
    <lineage>
        <taxon>Eukaryota</taxon>
        <taxon>Viridiplantae</taxon>
        <taxon>Streptophyta</taxon>
        <taxon>Embryophyta</taxon>
        <taxon>Tracheophyta</taxon>
        <taxon>Spermatophyta</taxon>
        <taxon>Magnoliopsida</taxon>
        <taxon>eudicotyledons</taxon>
        <taxon>Gunneridae</taxon>
        <taxon>Pentapetalae</taxon>
        <taxon>asterids</taxon>
        <taxon>lamiids</taxon>
        <taxon>Solanales</taxon>
        <taxon>Solanaceae</taxon>
        <taxon>Solanoideae</taxon>
        <taxon>Solaneae</taxon>
        <taxon>Solanum</taxon>
    </lineage>
</organism>
<feature type="region of interest" description="Disordered" evidence="1">
    <location>
        <begin position="1"/>
        <end position="21"/>
    </location>
</feature>
<evidence type="ECO:0000313" key="2">
    <source>
        <dbReference type="EMBL" id="KAH0773901.1"/>
    </source>
</evidence>
<evidence type="ECO:0000313" key="3">
    <source>
        <dbReference type="Proteomes" id="UP000826656"/>
    </source>
</evidence>
<keyword evidence="3" id="KW-1185">Reference proteome</keyword>
<gene>
    <name evidence="2" type="ORF">KY290_011038</name>
</gene>
<comment type="caution">
    <text evidence="2">The sequence shown here is derived from an EMBL/GenBank/DDBJ whole genome shotgun (WGS) entry which is preliminary data.</text>
</comment>
<reference evidence="2 3" key="1">
    <citation type="journal article" date="2021" name="bioRxiv">
        <title>Chromosome-scale and haplotype-resolved genome assembly of a tetraploid potato cultivar.</title>
        <authorList>
            <person name="Sun H."/>
            <person name="Jiao W.-B."/>
            <person name="Krause K."/>
            <person name="Campoy J.A."/>
            <person name="Goel M."/>
            <person name="Folz-Donahue K."/>
            <person name="Kukat C."/>
            <person name="Huettel B."/>
            <person name="Schneeberger K."/>
        </authorList>
    </citation>
    <scope>NUCLEOTIDE SEQUENCE [LARGE SCALE GENOMIC DNA]</scope>
    <source>
        <strain evidence="2">SolTubOtavaFocal</strain>
        <tissue evidence="2">Leaves</tissue>
    </source>
</reference>
<accession>A0ABQ7VZJ0</accession>
<name>A0ABQ7VZJ0_SOLTU</name>
<evidence type="ECO:0000256" key="1">
    <source>
        <dbReference type="SAM" id="MobiDB-lite"/>
    </source>
</evidence>
<dbReference type="EMBL" id="JAIVGD010000005">
    <property type="protein sequence ID" value="KAH0773901.1"/>
    <property type="molecule type" value="Genomic_DNA"/>
</dbReference>
<proteinExistence type="predicted"/>
<dbReference type="Proteomes" id="UP000826656">
    <property type="component" value="Unassembled WGS sequence"/>
</dbReference>